<dbReference type="RefSeq" id="WP_167952217.1">
    <property type="nucleotide sequence ID" value="NZ_JAATJE010000001.1"/>
</dbReference>
<dbReference type="SUPFAM" id="SSF50494">
    <property type="entry name" value="Trypsin-like serine proteases"/>
    <property type="match status" value="1"/>
</dbReference>
<sequence>MRYAYGITAALLVGGAAATMTLQQPVGAQVAQNDPASMPAAAPRGAPQSFAELVARLQPAVVNISTRQQVEVPNNPFAGTPFGNLFGGRGGQGGTVTREATSLGSGFLISADGYIVTNSHVISPGARTATVESVTVTLSDRREFEARVVGNDTNSDIAVLKIDAGEALPFVRFGQTDNLRVGDWVLAIGNPFSLGGTVTAGIVSAIARVTGQGGAYDRYIQTDASINQGNSGGPMFDLNGNVVGINSAIISPSGGNVGIGFAIPADQAAPIVETLRRGERVRRGYLGVGIQPVTPEIAEALGLPRNRGEVIRSVEPGQPAARGGIQQGDVVVSVAGQEVTPDQTLSYIVSRLQIGQRIPVELIRDGRRQTVQVQIAERPPEEQLAQNQGVDEGFSEEGDGDTSAAARQSAGVAVQALTPQIARAVGVPPETRGVVVAAVDPSSDAAAKGLRRGFVILSVNRRPVATPEEFNAAVQASQQGSVLMLVQQGNNPPLYIGLRLRRN</sequence>
<comment type="catalytic activity">
    <reaction evidence="1">
        <text>Acts on substrates that are at least partially unfolded. The cleavage site P1 residue is normally between a pair of hydrophobic residues, such as Val-|-Val.</text>
        <dbReference type="EC" id="3.4.21.107"/>
    </reaction>
</comment>
<accession>A0ABX0XJ68</accession>
<dbReference type="PANTHER" id="PTHR22939">
    <property type="entry name" value="SERINE PROTEASE FAMILY S1C HTRA-RELATED"/>
    <property type="match status" value="1"/>
</dbReference>
<proteinExistence type="inferred from homology"/>
<evidence type="ECO:0000256" key="2">
    <source>
        <dbReference type="ARBA" id="ARBA00004418"/>
    </source>
</evidence>
<keyword evidence="7 15" id="KW-0732">Signal</keyword>
<reference evidence="17 18" key="1">
    <citation type="submission" date="2020-03" db="EMBL/GenBank/DDBJ databases">
        <title>Genomic Encyclopedia of Type Strains, Phase IV (KMG-IV): sequencing the most valuable type-strain genomes for metagenomic binning, comparative biology and taxonomic classification.</title>
        <authorList>
            <person name="Goeker M."/>
        </authorList>
    </citation>
    <scope>NUCLEOTIDE SEQUENCE [LARGE SCALE GENOMIC DNA]</scope>
    <source>
        <strain evidence="17 18">DSM 27651</strain>
    </source>
</reference>
<keyword evidence="11" id="KW-0720">Serine protease</keyword>
<keyword evidence="18" id="KW-1185">Reference proteome</keyword>
<gene>
    <name evidence="17" type="ORF">GGR88_000254</name>
</gene>
<dbReference type="PANTHER" id="PTHR22939:SF130">
    <property type="entry name" value="PERIPLASMIC SERINE ENDOPROTEASE DEGP-LIKE-RELATED"/>
    <property type="match status" value="1"/>
</dbReference>
<protein>
    <recommendedName>
        <fullName evidence="5">Probable periplasmic serine endoprotease DegP-like</fullName>
        <ecNumber evidence="4">3.4.21.107</ecNumber>
    </recommendedName>
    <alternativeName>
        <fullName evidence="13">Protease Do</fullName>
    </alternativeName>
</protein>
<keyword evidence="10 17" id="KW-0378">Hydrolase</keyword>
<dbReference type="SUPFAM" id="SSF50156">
    <property type="entry name" value="PDZ domain-like"/>
    <property type="match status" value="2"/>
</dbReference>
<dbReference type="Pfam" id="PF17820">
    <property type="entry name" value="PDZ_6"/>
    <property type="match status" value="1"/>
</dbReference>
<keyword evidence="6 17" id="KW-0645">Protease</keyword>
<evidence type="ECO:0000256" key="15">
    <source>
        <dbReference type="SAM" id="SignalP"/>
    </source>
</evidence>
<evidence type="ECO:0000256" key="4">
    <source>
        <dbReference type="ARBA" id="ARBA00013035"/>
    </source>
</evidence>
<evidence type="ECO:0000256" key="1">
    <source>
        <dbReference type="ARBA" id="ARBA00001772"/>
    </source>
</evidence>
<dbReference type="InterPro" id="IPR009003">
    <property type="entry name" value="Peptidase_S1_PA"/>
</dbReference>
<evidence type="ECO:0000313" key="18">
    <source>
        <dbReference type="Proteomes" id="UP000734218"/>
    </source>
</evidence>
<dbReference type="Proteomes" id="UP000734218">
    <property type="component" value="Unassembled WGS sequence"/>
</dbReference>
<dbReference type="GO" id="GO:0008233">
    <property type="term" value="F:peptidase activity"/>
    <property type="evidence" value="ECO:0007669"/>
    <property type="project" value="UniProtKB-KW"/>
</dbReference>
<evidence type="ECO:0000256" key="9">
    <source>
        <dbReference type="ARBA" id="ARBA00022764"/>
    </source>
</evidence>
<keyword evidence="12" id="KW-0346">Stress response</keyword>
<dbReference type="PRINTS" id="PR00834">
    <property type="entry name" value="PROTEASES2C"/>
</dbReference>
<name>A0ABX0XJ68_9SPHN</name>
<feature type="domain" description="PDZ" evidence="16">
    <location>
        <begin position="279"/>
        <end position="353"/>
    </location>
</feature>
<evidence type="ECO:0000256" key="6">
    <source>
        <dbReference type="ARBA" id="ARBA00022670"/>
    </source>
</evidence>
<comment type="caution">
    <text evidence="17">The sequence shown here is derived from an EMBL/GenBank/DDBJ whole genome shotgun (WGS) entry which is preliminary data.</text>
</comment>
<dbReference type="Pfam" id="PF13365">
    <property type="entry name" value="Trypsin_2"/>
    <property type="match status" value="1"/>
</dbReference>
<dbReference type="InterPro" id="IPR011782">
    <property type="entry name" value="Pept_S1C_Do"/>
</dbReference>
<evidence type="ECO:0000256" key="8">
    <source>
        <dbReference type="ARBA" id="ARBA00022737"/>
    </source>
</evidence>
<organism evidence="17 18">
    <name type="scientific">Sphingomonas jejuensis</name>
    <dbReference type="NCBI Taxonomy" id="904715"/>
    <lineage>
        <taxon>Bacteria</taxon>
        <taxon>Pseudomonadati</taxon>
        <taxon>Pseudomonadota</taxon>
        <taxon>Alphaproteobacteria</taxon>
        <taxon>Sphingomonadales</taxon>
        <taxon>Sphingomonadaceae</taxon>
        <taxon>Sphingomonas</taxon>
    </lineage>
</organism>
<keyword evidence="9" id="KW-0574">Periplasm</keyword>
<evidence type="ECO:0000256" key="3">
    <source>
        <dbReference type="ARBA" id="ARBA00010541"/>
    </source>
</evidence>
<dbReference type="InterPro" id="IPR041489">
    <property type="entry name" value="PDZ_6"/>
</dbReference>
<dbReference type="NCBIfam" id="TIGR02037">
    <property type="entry name" value="degP_htrA_DO"/>
    <property type="match status" value="1"/>
</dbReference>
<keyword evidence="8" id="KW-0677">Repeat</keyword>
<evidence type="ECO:0000256" key="7">
    <source>
        <dbReference type="ARBA" id="ARBA00022729"/>
    </source>
</evidence>
<dbReference type="GO" id="GO:0006508">
    <property type="term" value="P:proteolysis"/>
    <property type="evidence" value="ECO:0007669"/>
    <property type="project" value="UniProtKB-KW"/>
</dbReference>
<evidence type="ECO:0000256" key="14">
    <source>
        <dbReference type="SAM" id="MobiDB-lite"/>
    </source>
</evidence>
<dbReference type="InterPro" id="IPR001478">
    <property type="entry name" value="PDZ"/>
</dbReference>
<evidence type="ECO:0000256" key="11">
    <source>
        <dbReference type="ARBA" id="ARBA00022825"/>
    </source>
</evidence>
<feature type="chain" id="PRO_5046128614" description="Probable periplasmic serine endoprotease DegP-like" evidence="15">
    <location>
        <begin position="19"/>
        <end position="503"/>
    </location>
</feature>
<evidence type="ECO:0000256" key="12">
    <source>
        <dbReference type="ARBA" id="ARBA00023016"/>
    </source>
</evidence>
<evidence type="ECO:0000256" key="10">
    <source>
        <dbReference type="ARBA" id="ARBA00022801"/>
    </source>
</evidence>
<feature type="signal peptide" evidence="15">
    <location>
        <begin position="1"/>
        <end position="18"/>
    </location>
</feature>
<dbReference type="InterPro" id="IPR001940">
    <property type="entry name" value="Peptidase_S1C"/>
</dbReference>
<evidence type="ECO:0000259" key="16">
    <source>
        <dbReference type="PROSITE" id="PS50106"/>
    </source>
</evidence>
<dbReference type="Gene3D" id="2.30.42.10">
    <property type="match status" value="2"/>
</dbReference>
<comment type="similarity">
    <text evidence="3">Belongs to the peptidase S1C family.</text>
</comment>
<feature type="region of interest" description="Disordered" evidence="14">
    <location>
        <begin position="376"/>
        <end position="407"/>
    </location>
</feature>
<evidence type="ECO:0000313" key="17">
    <source>
        <dbReference type="EMBL" id="NJC32780.1"/>
    </source>
</evidence>
<dbReference type="PROSITE" id="PS50106">
    <property type="entry name" value="PDZ"/>
    <property type="match status" value="1"/>
</dbReference>
<evidence type="ECO:0000256" key="13">
    <source>
        <dbReference type="ARBA" id="ARBA00032850"/>
    </source>
</evidence>
<dbReference type="Gene3D" id="2.40.10.120">
    <property type="match status" value="1"/>
</dbReference>
<comment type="subcellular location">
    <subcellularLocation>
        <location evidence="2">Periplasm</location>
    </subcellularLocation>
</comment>
<dbReference type="SMART" id="SM00228">
    <property type="entry name" value="PDZ"/>
    <property type="match status" value="2"/>
</dbReference>
<dbReference type="InterPro" id="IPR036034">
    <property type="entry name" value="PDZ_sf"/>
</dbReference>
<dbReference type="EC" id="3.4.21.107" evidence="4"/>
<dbReference type="EMBL" id="JAATJE010000001">
    <property type="protein sequence ID" value="NJC32780.1"/>
    <property type="molecule type" value="Genomic_DNA"/>
</dbReference>
<dbReference type="Pfam" id="PF13180">
    <property type="entry name" value="PDZ_2"/>
    <property type="match status" value="1"/>
</dbReference>
<evidence type="ECO:0000256" key="5">
    <source>
        <dbReference type="ARBA" id="ARBA00013958"/>
    </source>
</evidence>